<dbReference type="Proteomes" id="UP000814140">
    <property type="component" value="Unassembled WGS sequence"/>
</dbReference>
<proteinExistence type="predicted"/>
<dbReference type="EMBL" id="MU277187">
    <property type="protein sequence ID" value="KAI0068658.1"/>
    <property type="molecule type" value="Genomic_DNA"/>
</dbReference>
<comment type="caution">
    <text evidence="1">The sequence shown here is derived from an EMBL/GenBank/DDBJ whole genome shotgun (WGS) entry which is preliminary data.</text>
</comment>
<evidence type="ECO:0000313" key="1">
    <source>
        <dbReference type="EMBL" id="KAI0068658.1"/>
    </source>
</evidence>
<sequence length="137" mass="14591">MGTIYEEGDSPVSVNIMPMHNPQKSAHVVVPQAPLGNATNGPLNQAPGMGARALLAKRLAKNQNPTFVSPTDNLMTPVTQKISAAKKKHFNKGAPKPMQPLFTQKDTVPSSEDSDDDALPSATNPSDSNMNVDDNPF</sequence>
<gene>
    <name evidence="1" type="ORF">BV25DRAFT_1866628</name>
</gene>
<organism evidence="1 2">
    <name type="scientific">Artomyces pyxidatus</name>
    <dbReference type="NCBI Taxonomy" id="48021"/>
    <lineage>
        <taxon>Eukaryota</taxon>
        <taxon>Fungi</taxon>
        <taxon>Dikarya</taxon>
        <taxon>Basidiomycota</taxon>
        <taxon>Agaricomycotina</taxon>
        <taxon>Agaricomycetes</taxon>
        <taxon>Russulales</taxon>
        <taxon>Auriscalpiaceae</taxon>
        <taxon>Artomyces</taxon>
    </lineage>
</organism>
<protein>
    <submittedName>
        <fullName evidence="1">Uncharacterized protein</fullName>
    </submittedName>
</protein>
<reference evidence="1" key="1">
    <citation type="submission" date="2021-03" db="EMBL/GenBank/DDBJ databases">
        <authorList>
            <consortium name="DOE Joint Genome Institute"/>
            <person name="Ahrendt S."/>
            <person name="Looney B.P."/>
            <person name="Miyauchi S."/>
            <person name="Morin E."/>
            <person name="Drula E."/>
            <person name="Courty P.E."/>
            <person name="Chicoki N."/>
            <person name="Fauchery L."/>
            <person name="Kohler A."/>
            <person name="Kuo A."/>
            <person name="Labutti K."/>
            <person name="Pangilinan J."/>
            <person name="Lipzen A."/>
            <person name="Riley R."/>
            <person name="Andreopoulos W."/>
            <person name="He G."/>
            <person name="Johnson J."/>
            <person name="Barry K.W."/>
            <person name="Grigoriev I.V."/>
            <person name="Nagy L."/>
            <person name="Hibbett D."/>
            <person name="Henrissat B."/>
            <person name="Matheny P.B."/>
            <person name="Labbe J."/>
            <person name="Martin F."/>
        </authorList>
    </citation>
    <scope>NUCLEOTIDE SEQUENCE</scope>
    <source>
        <strain evidence="1">HHB10654</strain>
    </source>
</reference>
<name>A0ACB8TJM8_9AGAM</name>
<accession>A0ACB8TJM8</accession>
<evidence type="ECO:0000313" key="2">
    <source>
        <dbReference type="Proteomes" id="UP000814140"/>
    </source>
</evidence>
<keyword evidence="2" id="KW-1185">Reference proteome</keyword>
<reference evidence="1" key="2">
    <citation type="journal article" date="2022" name="New Phytol.">
        <title>Evolutionary transition to the ectomycorrhizal habit in the genomes of a hyperdiverse lineage of mushroom-forming fungi.</title>
        <authorList>
            <person name="Looney B."/>
            <person name="Miyauchi S."/>
            <person name="Morin E."/>
            <person name="Drula E."/>
            <person name="Courty P.E."/>
            <person name="Kohler A."/>
            <person name="Kuo A."/>
            <person name="LaButti K."/>
            <person name="Pangilinan J."/>
            <person name="Lipzen A."/>
            <person name="Riley R."/>
            <person name="Andreopoulos W."/>
            <person name="He G."/>
            <person name="Johnson J."/>
            <person name="Nolan M."/>
            <person name="Tritt A."/>
            <person name="Barry K.W."/>
            <person name="Grigoriev I.V."/>
            <person name="Nagy L.G."/>
            <person name="Hibbett D."/>
            <person name="Henrissat B."/>
            <person name="Matheny P.B."/>
            <person name="Labbe J."/>
            <person name="Martin F.M."/>
        </authorList>
    </citation>
    <scope>NUCLEOTIDE SEQUENCE</scope>
    <source>
        <strain evidence="1">HHB10654</strain>
    </source>
</reference>